<feature type="region of interest" description="Disordered" evidence="1">
    <location>
        <begin position="447"/>
        <end position="488"/>
    </location>
</feature>
<evidence type="ECO:0000313" key="3">
    <source>
        <dbReference type="Proteomes" id="UP001287356"/>
    </source>
</evidence>
<sequence length="517" mass="56626">MASYQAKLIIINYYQQCNCVSVSSSASDPNSGRYTSSSLVTEPASLNQVGVDGRLRAIPIESESEIEPLQLGPPIFPVPQFPAPSPFYRQPAPASGVSIASVESLESVASIASGAPGASGASVAAVTSVASGASVASVASVASITSIATAPPSSRRSSWLFGDGWLFADGWLFGDDDSHPPTPRNGTSRFSSGSEDRLSQVASLYDLRMRHFMKTPNSSRSTVHIEIPIAQAEPQNELQIDTRAASPGASDEWDIKVLREIHAKLLATEREAFLAKRRKHKQEIRAHYRALGTPNSSGWFTPSRPSSPQVPGHSHIERVSATNITRHLNQQSPTGNALHKARPNSQLPLILRDAAGKAHAWVGGERMWFTWMARKRELEKQFRDQEQHCLQMAEQQRVMRQMAEEQLTGKPHRPSESVAGTPKATRGLARFKRCFVGSPVQLEGCPPGIPPVKPLPPTLRRELSTDSNDSMRPWSSDGPLPVESHPAETYKKRIIRKIKKKLSRILSPKKKEKKEKN</sequence>
<dbReference type="EMBL" id="JAULSN010000001">
    <property type="protein sequence ID" value="KAK3382616.1"/>
    <property type="molecule type" value="Genomic_DNA"/>
</dbReference>
<gene>
    <name evidence="2" type="ORF">B0T24DRAFT_19099</name>
</gene>
<reference evidence="2" key="1">
    <citation type="journal article" date="2023" name="Mol. Phylogenet. Evol.">
        <title>Genome-scale phylogeny and comparative genomics of the fungal order Sordariales.</title>
        <authorList>
            <person name="Hensen N."/>
            <person name="Bonometti L."/>
            <person name="Westerberg I."/>
            <person name="Brannstrom I.O."/>
            <person name="Guillou S."/>
            <person name="Cros-Aarteil S."/>
            <person name="Calhoun S."/>
            <person name="Haridas S."/>
            <person name="Kuo A."/>
            <person name="Mondo S."/>
            <person name="Pangilinan J."/>
            <person name="Riley R."/>
            <person name="LaButti K."/>
            <person name="Andreopoulos B."/>
            <person name="Lipzen A."/>
            <person name="Chen C."/>
            <person name="Yan M."/>
            <person name="Daum C."/>
            <person name="Ng V."/>
            <person name="Clum A."/>
            <person name="Steindorff A."/>
            <person name="Ohm R.A."/>
            <person name="Martin F."/>
            <person name="Silar P."/>
            <person name="Natvig D.O."/>
            <person name="Lalanne C."/>
            <person name="Gautier V."/>
            <person name="Ament-Velasquez S.L."/>
            <person name="Kruys A."/>
            <person name="Hutchinson M.I."/>
            <person name="Powell A.J."/>
            <person name="Barry K."/>
            <person name="Miller A.N."/>
            <person name="Grigoriev I.V."/>
            <person name="Debuchy R."/>
            <person name="Gladieux P."/>
            <person name="Hiltunen Thoren M."/>
            <person name="Johannesson H."/>
        </authorList>
    </citation>
    <scope>NUCLEOTIDE SEQUENCE</scope>
    <source>
        <strain evidence="2">CBS 958.72</strain>
    </source>
</reference>
<protein>
    <submittedName>
        <fullName evidence="2">Uncharacterized protein</fullName>
    </submittedName>
</protein>
<reference evidence="2" key="2">
    <citation type="submission" date="2023-06" db="EMBL/GenBank/DDBJ databases">
        <authorList>
            <consortium name="Lawrence Berkeley National Laboratory"/>
            <person name="Haridas S."/>
            <person name="Hensen N."/>
            <person name="Bonometti L."/>
            <person name="Westerberg I."/>
            <person name="Brannstrom I.O."/>
            <person name="Guillou S."/>
            <person name="Cros-Aarteil S."/>
            <person name="Calhoun S."/>
            <person name="Kuo A."/>
            <person name="Mondo S."/>
            <person name="Pangilinan J."/>
            <person name="Riley R."/>
            <person name="Labutti K."/>
            <person name="Andreopoulos B."/>
            <person name="Lipzen A."/>
            <person name="Chen C."/>
            <person name="Yanf M."/>
            <person name="Daum C."/>
            <person name="Ng V."/>
            <person name="Clum A."/>
            <person name="Steindorff A."/>
            <person name="Ohm R."/>
            <person name="Martin F."/>
            <person name="Silar P."/>
            <person name="Natvig D."/>
            <person name="Lalanne C."/>
            <person name="Gautier V."/>
            <person name="Ament-Velasquez S.L."/>
            <person name="Kruys A."/>
            <person name="Hutchinson M.I."/>
            <person name="Powell A.J."/>
            <person name="Barry K."/>
            <person name="Miller A.N."/>
            <person name="Grigoriev I.V."/>
            <person name="Debuchy R."/>
            <person name="Gladieux P."/>
            <person name="Thoren M.H."/>
            <person name="Johannesson H."/>
        </authorList>
    </citation>
    <scope>NUCLEOTIDE SEQUENCE</scope>
    <source>
        <strain evidence="2">CBS 958.72</strain>
    </source>
</reference>
<evidence type="ECO:0000313" key="2">
    <source>
        <dbReference type="EMBL" id="KAK3382616.1"/>
    </source>
</evidence>
<proteinExistence type="predicted"/>
<dbReference type="Proteomes" id="UP001287356">
    <property type="component" value="Unassembled WGS sequence"/>
</dbReference>
<evidence type="ECO:0000256" key="1">
    <source>
        <dbReference type="SAM" id="MobiDB-lite"/>
    </source>
</evidence>
<feature type="compositionally biased region" description="Pro residues" evidence="1">
    <location>
        <begin position="447"/>
        <end position="457"/>
    </location>
</feature>
<keyword evidence="3" id="KW-1185">Reference proteome</keyword>
<accession>A0AAE0NJE0</accession>
<organism evidence="2 3">
    <name type="scientific">Lasiosphaeria ovina</name>
    <dbReference type="NCBI Taxonomy" id="92902"/>
    <lineage>
        <taxon>Eukaryota</taxon>
        <taxon>Fungi</taxon>
        <taxon>Dikarya</taxon>
        <taxon>Ascomycota</taxon>
        <taxon>Pezizomycotina</taxon>
        <taxon>Sordariomycetes</taxon>
        <taxon>Sordariomycetidae</taxon>
        <taxon>Sordariales</taxon>
        <taxon>Lasiosphaeriaceae</taxon>
        <taxon>Lasiosphaeria</taxon>
    </lineage>
</organism>
<name>A0AAE0NJE0_9PEZI</name>
<dbReference type="AlphaFoldDB" id="A0AAE0NJE0"/>
<comment type="caution">
    <text evidence="2">The sequence shown here is derived from an EMBL/GenBank/DDBJ whole genome shotgun (WGS) entry which is preliminary data.</text>
</comment>